<protein>
    <recommendedName>
        <fullName evidence="6">Protein kinase domain-containing protein</fullName>
    </recommendedName>
</protein>
<name>A0ABR2L659_9EUKA</name>
<keyword evidence="4" id="KW-0418">Kinase</keyword>
<dbReference type="InterPro" id="IPR017441">
    <property type="entry name" value="Protein_kinase_ATP_BS"/>
</dbReference>
<dbReference type="SUPFAM" id="SSF56112">
    <property type="entry name" value="Protein kinase-like (PK-like)"/>
    <property type="match status" value="1"/>
</dbReference>
<evidence type="ECO:0000256" key="5">
    <source>
        <dbReference type="SAM" id="MobiDB-lite"/>
    </source>
</evidence>
<dbReference type="InterPro" id="IPR011009">
    <property type="entry name" value="Kinase-like_dom_sf"/>
</dbReference>
<evidence type="ECO:0000313" key="8">
    <source>
        <dbReference type="Proteomes" id="UP001470230"/>
    </source>
</evidence>
<dbReference type="InterPro" id="IPR008271">
    <property type="entry name" value="Ser/Thr_kinase_AS"/>
</dbReference>
<dbReference type="PROSITE" id="PS50011">
    <property type="entry name" value="PROTEIN_KINASE_DOM"/>
    <property type="match status" value="1"/>
</dbReference>
<dbReference type="EMBL" id="JAPFFF010000001">
    <property type="protein sequence ID" value="KAK8898737.1"/>
    <property type="molecule type" value="Genomic_DNA"/>
</dbReference>
<dbReference type="InterPro" id="IPR000719">
    <property type="entry name" value="Prot_kinase_dom"/>
</dbReference>
<gene>
    <name evidence="7" type="ORF">M9Y10_001029</name>
</gene>
<dbReference type="PROSITE" id="PS00108">
    <property type="entry name" value="PROTEIN_KINASE_ST"/>
    <property type="match status" value="1"/>
</dbReference>
<evidence type="ECO:0000259" key="6">
    <source>
        <dbReference type="PROSITE" id="PS50011"/>
    </source>
</evidence>
<organism evidence="7 8">
    <name type="scientific">Tritrichomonas musculus</name>
    <dbReference type="NCBI Taxonomy" id="1915356"/>
    <lineage>
        <taxon>Eukaryota</taxon>
        <taxon>Metamonada</taxon>
        <taxon>Parabasalia</taxon>
        <taxon>Tritrichomonadida</taxon>
        <taxon>Tritrichomonadidae</taxon>
        <taxon>Tritrichomonas</taxon>
    </lineage>
</organism>
<dbReference type="Gene3D" id="1.10.510.10">
    <property type="entry name" value="Transferase(Phosphotransferase) domain 1"/>
    <property type="match status" value="1"/>
</dbReference>
<keyword evidence="8" id="KW-1185">Reference proteome</keyword>
<feature type="region of interest" description="Disordered" evidence="5">
    <location>
        <begin position="312"/>
        <end position="337"/>
    </location>
</feature>
<dbReference type="Pfam" id="PF00069">
    <property type="entry name" value="Pkinase"/>
    <property type="match status" value="1"/>
</dbReference>
<evidence type="ECO:0000256" key="1">
    <source>
        <dbReference type="ARBA" id="ARBA00022741"/>
    </source>
</evidence>
<keyword evidence="2 3" id="KW-0067">ATP-binding</keyword>
<evidence type="ECO:0000256" key="4">
    <source>
        <dbReference type="RuleBase" id="RU000304"/>
    </source>
</evidence>
<dbReference type="PROSITE" id="PS00107">
    <property type="entry name" value="PROTEIN_KINASE_ATP"/>
    <property type="match status" value="1"/>
</dbReference>
<comment type="caution">
    <text evidence="7">The sequence shown here is derived from an EMBL/GenBank/DDBJ whole genome shotgun (WGS) entry which is preliminary data.</text>
</comment>
<evidence type="ECO:0000256" key="2">
    <source>
        <dbReference type="ARBA" id="ARBA00022840"/>
    </source>
</evidence>
<dbReference type="Proteomes" id="UP001470230">
    <property type="component" value="Unassembled WGS sequence"/>
</dbReference>
<feature type="domain" description="Protein kinase" evidence="6">
    <location>
        <begin position="35"/>
        <end position="283"/>
    </location>
</feature>
<reference evidence="7 8" key="1">
    <citation type="submission" date="2024-04" db="EMBL/GenBank/DDBJ databases">
        <title>Tritrichomonas musculus Genome.</title>
        <authorList>
            <person name="Alves-Ferreira E."/>
            <person name="Grigg M."/>
            <person name="Lorenzi H."/>
            <person name="Galac M."/>
        </authorList>
    </citation>
    <scope>NUCLEOTIDE SEQUENCE [LARGE SCALE GENOMIC DNA]</scope>
    <source>
        <strain evidence="7 8">EAF2021</strain>
    </source>
</reference>
<dbReference type="PANTHER" id="PTHR24362">
    <property type="entry name" value="SERINE/THREONINE-PROTEIN KINASE NEK"/>
    <property type="match status" value="1"/>
</dbReference>
<comment type="similarity">
    <text evidence="4">Belongs to the protein kinase superfamily.</text>
</comment>
<keyword evidence="4" id="KW-0808">Transferase</keyword>
<evidence type="ECO:0000256" key="3">
    <source>
        <dbReference type="PROSITE-ProRule" id="PRU10141"/>
    </source>
</evidence>
<dbReference type="SMART" id="SM00220">
    <property type="entry name" value="S_TKc"/>
    <property type="match status" value="1"/>
</dbReference>
<keyword evidence="4" id="KW-0723">Serine/threonine-protein kinase</keyword>
<accession>A0ABR2L659</accession>
<proteinExistence type="inferred from homology"/>
<feature type="binding site" evidence="3">
    <location>
        <position position="64"/>
    </location>
    <ligand>
        <name>ATP</name>
        <dbReference type="ChEBI" id="CHEBI:30616"/>
    </ligand>
</feature>
<sequence>MFHKPCVSFLKKEDAQYNPSLKAFVKSFPATVNGYTFTEILGWGSFAVVVKAHHAGYNCDFAAKVIPEKDNIDHTSEIRILQSLCHPNIIKIYDSFNALKNLFVIILQFCKNGTLKKEIKPQVGLAQHLLIPYMKQILEALQYLHLKRIVHRDIKTANIFIDNYDRPLLGDFGLSFIVEGDGTKCSEYSGALLYRAPELIMKQPHDPFKTDIWALGVVFYIMAVGNEPWSLFNPEAMKNSIANAQFTIPETVNPDIANIIKSMLVVNPADRADTTELLNTPIFKYVPSEKRKNVRHYKSSSQLPKYSKLPTITKHSSTDIKNRSSHKSMVMYKQSNT</sequence>
<dbReference type="PANTHER" id="PTHR24362:SF309">
    <property type="entry name" value="PROTEIN KINASE DOMAIN-CONTAINING PROTEIN"/>
    <property type="match status" value="1"/>
</dbReference>
<keyword evidence="1 3" id="KW-0547">Nucleotide-binding</keyword>
<evidence type="ECO:0000313" key="7">
    <source>
        <dbReference type="EMBL" id="KAK8898737.1"/>
    </source>
</evidence>